<feature type="domain" description="eCIS core" evidence="2">
    <location>
        <begin position="214"/>
        <end position="289"/>
    </location>
</feature>
<evidence type="ECO:0000256" key="1">
    <source>
        <dbReference type="SAM" id="MobiDB-lite"/>
    </source>
</evidence>
<evidence type="ECO:0000259" key="2">
    <source>
        <dbReference type="Pfam" id="PF13699"/>
    </source>
</evidence>
<dbReference type="RefSeq" id="WP_084540283.1">
    <property type="nucleotide sequence ID" value="NZ_FRBX01000005.1"/>
</dbReference>
<sequence length="417" mass="46673">MRSLENRKQDKHSPSPFFEPKIQKKLKTGTAGDQFEVEADRVADQVTNNRSSGDGLLQSKEEIQQKPISETISSVQAKDMKEEKEPVQKKSDKKEDEKPVQKKGKDEEKPVQKKSDKKEDEKPVQKKGKDEEKPVQKKSEKKEDEKPVQKKGKEEEKPVQAKCDNCEKEDKVQKKDKKEEEKPVQKKTENAESDIQNNELEGKLESSKGSGNLLDQKTKREMESGFGSDFSNVKIHTDSNAVQMSQELGAQAFTNGNDVYFNEGKYNPDSKEGKHLLAHELTHTVQQGNRSKNVQKQSNVVQLTTIPWNINQWTTHKRVSNNFSVGSGGSIQVSSNLGWVGPPRCSDIANAIEVKIYRSADYWFDSNVHSETISLSGGSTSVSDLSSGTYYVEIYLGGYNGDPTHCSLTGNISITTS</sequence>
<feature type="compositionally biased region" description="Basic and acidic residues" evidence="1">
    <location>
        <begin position="1"/>
        <end position="13"/>
    </location>
</feature>
<gene>
    <name evidence="3" type="ORF">SAMN05444387_3703</name>
</gene>
<feature type="compositionally biased region" description="Polar residues" evidence="1">
    <location>
        <begin position="66"/>
        <end position="76"/>
    </location>
</feature>
<dbReference type="Pfam" id="PF13699">
    <property type="entry name" value="eCIS_core"/>
    <property type="match status" value="1"/>
</dbReference>
<proteinExistence type="predicted"/>
<feature type="region of interest" description="Disordered" evidence="1">
    <location>
        <begin position="1"/>
        <end position="216"/>
    </location>
</feature>
<feature type="compositionally biased region" description="Basic and acidic residues" evidence="1">
    <location>
        <begin position="78"/>
        <end position="190"/>
    </location>
</feature>
<keyword evidence="4" id="KW-1185">Reference proteome</keyword>
<dbReference type="EMBL" id="FRBX01000005">
    <property type="protein sequence ID" value="SHM98947.1"/>
    <property type="molecule type" value="Genomic_DNA"/>
</dbReference>
<protein>
    <recommendedName>
        <fullName evidence="2">eCIS core domain-containing protein</fullName>
    </recommendedName>
</protein>
<name>A0ABY1J772_9FLAO</name>
<organism evidence="3 4">
    <name type="scientific">Flavobacterium pectinovorum</name>
    <dbReference type="NCBI Taxonomy" id="29533"/>
    <lineage>
        <taxon>Bacteria</taxon>
        <taxon>Pseudomonadati</taxon>
        <taxon>Bacteroidota</taxon>
        <taxon>Flavobacteriia</taxon>
        <taxon>Flavobacteriales</taxon>
        <taxon>Flavobacteriaceae</taxon>
        <taxon>Flavobacterium</taxon>
    </lineage>
</organism>
<evidence type="ECO:0000313" key="4">
    <source>
        <dbReference type="Proteomes" id="UP000184216"/>
    </source>
</evidence>
<evidence type="ECO:0000313" key="3">
    <source>
        <dbReference type="EMBL" id="SHM98947.1"/>
    </source>
</evidence>
<reference evidence="3 4" key="1">
    <citation type="submission" date="2016-11" db="EMBL/GenBank/DDBJ databases">
        <authorList>
            <person name="Varghese N."/>
            <person name="Submissions S."/>
        </authorList>
    </citation>
    <scope>NUCLEOTIDE SEQUENCE [LARGE SCALE GENOMIC DNA]</scope>
    <source>
        <strain evidence="3 4">DSM 6368</strain>
    </source>
</reference>
<comment type="caution">
    <text evidence="3">The sequence shown here is derived from an EMBL/GenBank/DDBJ whole genome shotgun (WGS) entry which is preliminary data.</text>
</comment>
<accession>A0ABY1J772</accession>
<dbReference type="Proteomes" id="UP000184216">
    <property type="component" value="Unassembled WGS sequence"/>
</dbReference>
<dbReference type="InterPro" id="IPR025295">
    <property type="entry name" value="eCIS_core_dom"/>
</dbReference>